<keyword evidence="8" id="KW-1185">Reference proteome</keyword>
<proteinExistence type="predicted"/>
<accession>A0A9R0J6C4</accession>
<feature type="compositionally biased region" description="Low complexity" evidence="6">
    <location>
        <begin position="1"/>
        <end position="15"/>
    </location>
</feature>
<dbReference type="PANTHER" id="PTHR16223:SF177">
    <property type="entry name" value="TRANSCRIPTION FACTOR BHLH129"/>
    <property type="match status" value="1"/>
</dbReference>
<dbReference type="SMART" id="SM00353">
    <property type="entry name" value="HLH"/>
    <property type="match status" value="1"/>
</dbReference>
<dbReference type="Gene3D" id="4.10.280.10">
    <property type="entry name" value="Helix-loop-helix DNA-binding domain"/>
    <property type="match status" value="1"/>
</dbReference>
<dbReference type="RefSeq" id="XP_021861721.2">
    <property type="nucleotide sequence ID" value="XM_022006029.2"/>
</dbReference>
<dbReference type="InterPro" id="IPR036638">
    <property type="entry name" value="HLH_DNA-bd_sf"/>
</dbReference>
<dbReference type="KEGG" id="soe:110800713"/>
<name>A0A9R0J6C4_SPIOL</name>
<evidence type="ECO:0000256" key="5">
    <source>
        <dbReference type="ARBA" id="ARBA00023242"/>
    </source>
</evidence>
<evidence type="ECO:0000256" key="6">
    <source>
        <dbReference type="SAM" id="MobiDB-lite"/>
    </source>
</evidence>
<keyword evidence="4" id="KW-0804">Transcription</keyword>
<feature type="region of interest" description="Disordered" evidence="6">
    <location>
        <begin position="43"/>
        <end position="125"/>
    </location>
</feature>
<dbReference type="GeneID" id="110800713"/>
<feature type="compositionally biased region" description="Low complexity" evidence="6">
    <location>
        <begin position="94"/>
        <end position="110"/>
    </location>
</feature>
<dbReference type="InterPro" id="IPR045239">
    <property type="entry name" value="bHLH95_bHLH"/>
</dbReference>
<protein>
    <submittedName>
        <fullName evidence="9">Transcription factor bHLH128</fullName>
    </submittedName>
</protein>
<organism evidence="8 9">
    <name type="scientific">Spinacia oleracea</name>
    <name type="common">Spinach</name>
    <dbReference type="NCBI Taxonomy" id="3562"/>
    <lineage>
        <taxon>Eukaryota</taxon>
        <taxon>Viridiplantae</taxon>
        <taxon>Streptophyta</taxon>
        <taxon>Embryophyta</taxon>
        <taxon>Tracheophyta</taxon>
        <taxon>Spermatophyta</taxon>
        <taxon>Magnoliopsida</taxon>
        <taxon>eudicotyledons</taxon>
        <taxon>Gunneridae</taxon>
        <taxon>Pentapetalae</taxon>
        <taxon>Caryophyllales</taxon>
        <taxon>Chenopodiaceae</taxon>
        <taxon>Chenopodioideae</taxon>
        <taxon>Anserineae</taxon>
        <taxon>Spinacia</taxon>
    </lineage>
</organism>
<dbReference type="Pfam" id="PF00010">
    <property type="entry name" value="HLH"/>
    <property type="match status" value="1"/>
</dbReference>
<dbReference type="GO" id="GO:0046983">
    <property type="term" value="F:protein dimerization activity"/>
    <property type="evidence" value="ECO:0007669"/>
    <property type="project" value="InterPro"/>
</dbReference>
<dbReference type="GO" id="GO:0006357">
    <property type="term" value="P:regulation of transcription by RNA polymerase II"/>
    <property type="evidence" value="ECO:0000318"/>
    <property type="project" value="GO_Central"/>
</dbReference>
<dbReference type="InterPro" id="IPR045843">
    <property type="entry name" value="IND-like"/>
</dbReference>
<evidence type="ECO:0000256" key="3">
    <source>
        <dbReference type="ARBA" id="ARBA00023125"/>
    </source>
</evidence>
<gene>
    <name evidence="9" type="primary">LOC110800713</name>
</gene>
<dbReference type="AlphaFoldDB" id="A0A9R0J6C4"/>
<keyword evidence="3" id="KW-0238">DNA-binding</keyword>
<evidence type="ECO:0000313" key="9">
    <source>
        <dbReference type="RefSeq" id="XP_021861721.2"/>
    </source>
</evidence>
<dbReference type="PANTHER" id="PTHR16223">
    <property type="entry name" value="TRANSCRIPTION FACTOR BHLH83-RELATED"/>
    <property type="match status" value="1"/>
</dbReference>
<feature type="compositionally biased region" description="Basic residues" evidence="6">
    <location>
        <begin position="44"/>
        <end position="57"/>
    </location>
</feature>
<evidence type="ECO:0000313" key="8">
    <source>
        <dbReference type="Proteomes" id="UP000813463"/>
    </source>
</evidence>
<dbReference type="PROSITE" id="PS50888">
    <property type="entry name" value="BHLH"/>
    <property type="match status" value="1"/>
</dbReference>
<comment type="subcellular location">
    <subcellularLocation>
        <location evidence="1">Nucleus</location>
    </subcellularLocation>
</comment>
<keyword evidence="5" id="KW-0539">Nucleus</keyword>
<reference evidence="9" key="2">
    <citation type="submission" date="2025-08" db="UniProtKB">
        <authorList>
            <consortium name="RefSeq"/>
        </authorList>
    </citation>
    <scope>IDENTIFICATION</scope>
    <source>
        <tissue evidence="9">Leaf</tissue>
    </source>
</reference>
<dbReference type="GO" id="GO:0005634">
    <property type="term" value="C:nucleus"/>
    <property type="evidence" value="ECO:0000318"/>
    <property type="project" value="GO_Central"/>
</dbReference>
<dbReference type="CDD" id="cd11393">
    <property type="entry name" value="bHLH_AtbHLH_like"/>
    <property type="match status" value="1"/>
</dbReference>
<reference evidence="8" key="1">
    <citation type="journal article" date="2021" name="Nat. Commun.">
        <title>Genomic analyses provide insights into spinach domestication and the genetic basis of agronomic traits.</title>
        <authorList>
            <person name="Cai X."/>
            <person name="Sun X."/>
            <person name="Xu C."/>
            <person name="Sun H."/>
            <person name="Wang X."/>
            <person name="Ge C."/>
            <person name="Zhang Z."/>
            <person name="Wang Q."/>
            <person name="Fei Z."/>
            <person name="Jiao C."/>
            <person name="Wang Q."/>
        </authorList>
    </citation>
    <scope>NUCLEOTIDE SEQUENCE [LARGE SCALE GENOMIC DNA]</scope>
    <source>
        <strain evidence="8">cv. Varoflay</strain>
    </source>
</reference>
<feature type="region of interest" description="Disordered" evidence="6">
    <location>
        <begin position="1"/>
        <end position="30"/>
    </location>
</feature>
<dbReference type="InterPro" id="IPR011598">
    <property type="entry name" value="bHLH_dom"/>
</dbReference>
<feature type="compositionally biased region" description="Polar residues" evidence="6">
    <location>
        <begin position="111"/>
        <end position="125"/>
    </location>
</feature>
<sequence length="358" mass="39365">MYSSSSSSQQQQSSSNTQANPNLMRYDSAPSSLLSNTVDSIIGNHHHQNHNHNHHHFFNPESTHSKLSSGGGAESSRNTLTLLHQGPYGLSTESSSNNNIHNNNNNNSNNGMDSPSKTTSNLIRHSSSPAGFLSHLASDIGYSVPKGFDVNYNNNGQGGSSIGHDQHMVSRLGSQLSFTRKDRNSLSQISEMNESVVEGMSSDHDQRKRSGFSLSAWDDTNDNNFIISTSSNKRGKAINDDILNGLSAIDSQQAMALEMATMERLMQVPENSVPCKIRAKRGFATHPRSIAERERRTRISGKLKKLQELVPNMDKQTSYSDMLDLAVQHIKGLQGEIEKLNHDLDHCKCGCKGETMQS</sequence>
<evidence type="ECO:0000256" key="1">
    <source>
        <dbReference type="ARBA" id="ARBA00004123"/>
    </source>
</evidence>
<keyword evidence="2" id="KW-0805">Transcription regulation</keyword>
<evidence type="ECO:0000256" key="4">
    <source>
        <dbReference type="ARBA" id="ARBA00023163"/>
    </source>
</evidence>
<dbReference type="GO" id="GO:0000981">
    <property type="term" value="F:DNA-binding transcription factor activity, RNA polymerase II-specific"/>
    <property type="evidence" value="ECO:0000318"/>
    <property type="project" value="GO_Central"/>
</dbReference>
<dbReference type="SUPFAM" id="SSF47459">
    <property type="entry name" value="HLH, helix-loop-helix DNA-binding domain"/>
    <property type="match status" value="1"/>
</dbReference>
<dbReference type="GO" id="GO:0000978">
    <property type="term" value="F:RNA polymerase II cis-regulatory region sequence-specific DNA binding"/>
    <property type="evidence" value="ECO:0000318"/>
    <property type="project" value="GO_Central"/>
</dbReference>
<evidence type="ECO:0000259" key="7">
    <source>
        <dbReference type="PROSITE" id="PS50888"/>
    </source>
</evidence>
<evidence type="ECO:0000256" key="2">
    <source>
        <dbReference type="ARBA" id="ARBA00023015"/>
    </source>
</evidence>
<feature type="domain" description="BHLH" evidence="7">
    <location>
        <begin position="283"/>
        <end position="333"/>
    </location>
</feature>
<dbReference type="Proteomes" id="UP000813463">
    <property type="component" value="Chromosome 3"/>
</dbReference>